<dbReference type="OrthoDB" id="5177045at2"/>
<keyword evidence="3" id="KW-0378">Hydrolase</keyword>
<feature type="domain" description="Peptidase S8/S53" evidence="6">
    <location>
        <begin position="111"/>
        <end position="321"/>
    </location>
</feature>
<keyword evidence="4" id="KW-0720">Serine protease</keyword>
<sequence length="354" mass="36883">MDADIVRVEPVPGSPALIRAGQLLTDAAGMEAVSRWTAAAAEADGVFRIRLSPGVDVCDLTAMVRDRGHRASPNHILMGQPLFFGGPASRPFPAAPASAPLPPSPPDEDPVTVAVLDTCLTAHPWWEKSPWFLERRRELGEAPDADGDGVLDAQAGHGTFVAGLVLRSAPGARLHPLQVLDGHGVGDEAGLLRALARLRADPPQVLNLSFGCHTFDDRPSPLVEAALGGLAGTAVVACAGNTASDRPFWPAALPEVVAVGALDAAEEDRAPFSAYGPWVDACARGEWLTSAFLEYGAFRGYARWSGTSFAAAVVAGAVAAAARDVAPKEAVARVLDPRGTRKISDLGTAVPLPR</sequence>
<dbReference type="PROSITE" id="PS51892">
    <property type="entry name" value="SUBTILASE"/>
    <property type="match status" value="1"/>
</dbReference>
<name>A0A171DFR0_9ACTN</name>
<comment type="similarity">
    <text evidence="1 5">Belongs to the peptidase S8 family.</text>
</comment>
<dbReference type="Pfam" id="PF00082">
    <property type="entry name" value="Peptidase_S8"/>
    <property type="match status" value="1"/>
</dbReference>
<comment type="caution">
    <text evidence="7">The sequence shown here is derived from an EMBL/GenBank/DDBJ whole genome shotgun (WGS) entry which is preliminary data.</text>
</comment>
<accession>A0A171DFR0</accession>
<dbReference type="PANTHER" id="PTHR43806">
    <property type="entry name" value="PEPTIDASE S8"/>
    <property type="match status" value="1"/>
</dbReference>
<evidence type="ECO:0000256" key="1">
    <source>
        <dbReference type="ARBA" id="ARBA00011073"/>
    </source>
</evidence>
<dbReference type="GO" id="GO:0004252">
    <property type="term" value="F:serine-type endopeptidase activity"/>
    <property type="evidence" value="ECO:0007669"/>
    <property type="project" value="InterPro"/>
</dbReference>
<evidence type="ECO:0000256" key="3">
    <source>
        <dbReference type="ARBA" id="ARBA00022801"/>
    </source>
</evidence>
<dbReference type="InterPro" id="IPR050131">
    <property type="entry name" value="Peptidase_S8_subtilisin-like"/>
</dbReference>
<keyword evidence="2" id="KW-0645">Protease</keyword>
<dbReference type="InterPro" id="IPR036852">
    <property type="entry name" value="Peptidase_S8/S53_dom_sf"/>
</dbReference>
<keyword evidence="8" id="KW-1185">Reference proteome</keyword>
<comment type="caution">
    <text evidence="5">Lacks conserved residue(s) required for the propagation of feature annotation.</text>
</comment>
<evidence type="ECO:0000313" key="8">
    <source>
        <dbReference type="Proteomes" id="UP000077701"/>
    </source>
</evidence>
<dbReference type="PANTHER" id="PTHR43806:SF11">
    <property type="entry name" value="CEREVISIN-RELATED"/>
    <property type="match status" value="1"/>
</dbReference>
<dbReference type="CDD" id="cd00306">
    <property type="entry name" value="Peptidases_S8_S53"/>
    <property type="match status" value="1"/>
</dbReference>
<evidence type="ECO:0000259" key="6">
    <source>
        <dbReference type="Pfam" id="PF00082"/>
    </source>
</evidence>
<evidence type="ECO:0000256" key="4">
    <source>
        <dbReference type="ARBA" id="ARBA00022825"/>
    </source>
</evidence>
<evidence type="ECO:0000256" key="2">
    <source>
        <dbReference type="ARBA" id="ARBA00022670"/>
    </source>
</evidence>
<reference evidence="7 8" key="1">
    <citation type="journal article" date="2016" name="Genome Announc.">
        <title>Draft Genome Sequence of Planomonospora sphaerica JCM9374, a Rare Actinomycete.</title>
        <authorList>
            <person name="Dohra H."/>
            <person name="Suzuki T."/>
            <person name="Inoue Y."/>
            <person name="Kodani S."/>
        </authorList>
    </citation>
    <scope>NUCLEOTIDE SEQUENCE [LARGE SCALE GENOMIC DNA]</scope>
    <source>
        <strain evidence="7 8">JCM 9374</strain>
    </source>
</reference>
<dbReference type="STRING" id="161355.PS9374_03931"/>
<dbReference type="AlphaFoldDB" id="A0A171DFR0"/>
<dbReference type="EMBL" id="BDCX01000009">
    <property type="protein sequence ID" value="GAT68269.1"/>
    <property type="molecule type" value="Genomic_DNA"/>
</dbReference>
<proteinExistence type="inferred from homology"/>
<dbReference type="Gene3D" id="3.40.50.200">
    <property type="entry name" value="Peptidase S8/S53 domain"/>
    <property type="match status" value="1"/>
</dbReference>
<dbReference type="SUPFAM" id="SSF52743">
    <property type="entry name" value="Subtilisin-like"/>
    <property type="match status" value="1"/>
</dbReference>
<gene>
    <name evidence="7" type="ORF">PS9374_03931</name>
</gene>
<dbReference type="InterPro" id="IPR000209">
    <property type="entry name" value="Peptidase_S8/S53_dom"/>
</dbReference>
<protein>
    <submittedName>
        <fullName evidence="7">Peptidase S8</fullName>
    </submittedName>
</protein>
<evidence type="ECO:0000313" key="7">
    <source>
        <dbReference type="EMBL" id="GAT68269.1"/>
    </source>
</evidence>
<reference evidence="8" key="2">
    <citation type="submission" date="2016-04" db="EMBL/GenBank/DDBJ databases">
        <title>Planomonospora sphaerica JCM9374 whole genome shotgun sequence.</title>
        <authorList>
            <person name="Suzuki T."/>
            <person name="Dohra H."/>
            <person name="Kodani S."/>
        </authorList>
    </citation>
    <scope>NUCLEOTIDE SEQUENCE [LARGE SCALE GENOMIC DNA]</scope>
    <source>
        <strain evidence="8">JCM 9374</strain>
    </source>
</reference>
<evidence type="ECO:0000256" key="5">
    <source>
        <dbReference type="PROSITE-ProRule" id="PRU01240"/>
    </source>
</evidence>
<dbReference type="Proteomes" id="UP000077701">
    <property type="component" value="Unassembled WGS sequence"/>
</dbReference>
<dbReference type="RefSeq" id="WP_068898658.1">
    <property type="nucleotide sequence ID" value="NZ_BDCX01000009.1"/>
</dbReference>
<dbReference type="GO" id="GO:0006508">
    <property type="term" value="P:proteolysis"/>
    <property type="evidence" value="ECO:0007669"/>
    <property type="project" value="UniProtKB-KW"/>
</dbReference>
<organism evidence="7 8">
    <name type="scientific">Planomonospora sphaerica</name>
    <dbReference type="NCBI Taxonomy" id="161355"/>
    <lineage>
        <taxon>Bacteria</taxon>
        <taxon>Bacillati</taxon>
        <taxon>Actinomycetota</taxon>
        <taxon>Actinomycetes</taxon>
        <taxon>Streptosporangiales</taxon>
        <taxon>Streptosporangiaceae</taxon>
        <taxon>Planomonospora</taxon>
    </lineage>
</organism>